<comment type="similarity">
    <text evidence="3">Belongs to the etk/wzc family.</text>
</comment>
<evidence type="ECO:0000256" key="1">
    <source>
        <dbReference type="ARBA" id="ARBA00004429"/>
    </source>
</evidence>
<dbReference type="Pfam" id="PF13807">
    <property type="entry name" value="GNVR"/>
    <property type="match status" value="1"/>
</dbReference>
<organism evidence="21 22">
    <name type="scientific">Niveispirillum lacus</name>
    <dbReference type="NCBI Taxonomy" id="1981099"/>
    <lineage>
        <taxon>Bacteria</taxon>
        <taxon>Pseudomonadati</taxon>
        <taxon>Pseudomonadota</taxon>
        <taxon>Alphaproteobacteria</taxon>
        <taxon>Rhodospirillales</taxon>
        <taxon>Azospirillaceae</taxon>
        <taxon>Niveispirillum</taxon>
    </lineage>
</organism>
<keyword evidence="10" id="KW-0418">Kinase</keyword>
<dbReference type="SUPFAM" id="SSF52540">
    <property type="entry name" value="P-loop containing nucleoside triphosphate hydrolases"/>
    <property type="match status" value="1"/>
</dbReference>
<dbReference type="InterPro" id="IPR027417">
    <property type="entry name" value="P-loop_NTPase"/>
</dbReference>
<dbReference type="InterPro" id="IPR025669">
    <property type="entry name" value="AAA_dom"/>
</dbReference>
<dbReference type="Pfam" id="PF13614">
    <property type="entry name" value="AAA_31"/>
    <property type="match status" value="1"/>
</dbReference>
<feature type="coiled-coil region" evidence="16">
    <location>
        <begin position="322"/>
        <end position="430"/>
    </location>
</feature>
<evidence type="ECO:0000259" key="18">
    <source>
        <dbReference type="Pfam" id="PF02706"/>
    </source>
</evidence>
<accession>A0A255Z8E7</accession>
<evidence type="ECO:0000256" key="10">
    <source>
        <dbReference type="ARBA" id="ARBA00022777"/>
    </source>
</evidence>
<keyword evidence="22" id="KW-1185">Reference proteome</keyword>
<keyword evidence="14" id="KW-0829">Tyrosine-protein kinase</keyword>
<name>A0A255Z8E7_9PROT</name>
<proteinExistence type="inferred from homology"/>
<evidence type="ECO:0000313" key="21">
    <source>
        <dbReference type="EMBL" id="OYQ37174.1"/>
    </source>
</evidence>
<feature type="transmembrane region" description="Helical" evidence="17">
    <location>
        <begin position="39"/>
        <end position="56"/>
    </location>
</feature>
<keyword evidence="11" id="KW-0067">ATP-binding</keyword>
<comment type="caution">
    <text evidence="21">The sequence shown here is derived from an EMBL/GenBank/DDBJ whole genome shotgun (WGS) entry which is preliminary data.</text>
</comment>
<keyword evidence="8 17" id="KW-0812">Transmembrane</keyword>
<dbReference type="Proteomes" id="UP000216998">
    <property type="component" value="Unassembled WGS sequence"/>
</dbReference>
<evidence type="ECO:0000256" key="12">
    <source>
        <dbReference type="ARBA" id="ARBA00022989"/>
    </source>
</evidence>
<dbReference type="Pfam" id="PF02706">
    <property type="entry name" value="Wzz"/>
    <property type="match status" value="1"/>
</dbReference>
<protein>
    <recommendedName>
        <fullName evidence="4">non-specific protein-tyrosine kinase</fullName>
        <ecNumber evidence="4">2.7.10.2</ecNumber>
    </recommendedName>
</protein>
<evidence type="ECO:0000256" key="9">
    <source>
        <dbReference type="ARBA" id="ARBA00022741"/>
    </source>
</evidence>
<keyword evidence="7" id="KW-0808">Transferase</keyword>
<evidence type="ECO:0000256" key="8">
    <source>
        <dbReference type="ARBA" id="ARBA00022692"/>
    </source>
</evidence>
<evidence type="ECO:0000256" key="7">
    <source>
        <dbReference type="ARBA" id="ARBA00022679"/>
    </source>
</evidence>
<dbReference type="InterPro" id="IPR050445">
    <property type="entry name" value="Bact_polysacc_biosynth/exp"/>
</dbReference>
<dbReference type="Gene3D" id="3.40.50.300">
    <property type="entry name" value="P-loop containing nucleotide triphosphate hydrolases"/>
    <property type="match status" value="1"/>
</dbReference>
<dbReference type="AlphaFoldDB" id="A0A255Z8E7"/>
<dbReference type="InterPro" id="IPR005702">
    <property type="entry name" value="Wzc-like_C"/>
</dbReference>
<evidence type="ECO:0000256" key="5">
    <source>
        <dbReference type="ARBA" id="ARBA00022475"/>
    </source>
</evidence>
<dbReference type="GO" id="GO:0005886">
    <property type="term" value="C:plasma membrane"/>
    <property type="evidence" value="ECO:0007669"/>
    <property type="project" value="UniProtKB-SubCell"/>
</dbReference>
<comment type="catalytic activity">
    <reaction evidence="15">
        <text>L-tyrosyl-[protein] + ATP = O-phospho-L-tyrosyl-[protein] + ADP + H(+)</text>
        <dbReference type="Rhea" id="RHEA:10596"/>
        <dbReference type="Rhea" id="RHEA-COMP:10136"/>
        <dbReference type="Rhea" id="RHEA-COMP:20101"/>
        <dbReference type="ChEBI" id="CHEBI:15378"/>
        <dbReference type="ChEBI" id="CHEBI:30616"/>
        <dbReference type="ChEBI" id="CHEBI:46858"/>
        <dbReference type="ChEBI" id="CHEBI:61978"/>
        <dbReference type="ChEBI" id="CHEBI:456216"/>
        <dbReference type="EC" id="2.7.10.2"/>
    </reaction>
</comment>
<feature type="domain" description="AAA" evidence="19">
    <location>
        <begin position="555"/>
        <end position="691"/>
    </location>
</feature>
<dbReference type="EMBL" id="NOXU01000017">
    <property type="protein sequence ID" value="OYQ37174.1"/>
    <property type="molecule type" value="Genomic_DNA"/>
</dbReference>
<evidence type="ECO:0000256" key="6">
    <source>
        <dbReference type="ARBA" id="ARBA00022519"/>
    </source>
</evidence>
<evidence type="ECO:0000256" key="3">
    <source>
        <dbReference type="ARBA" id="ARBA00008883"/>
    </source>
</evidence>
<dbReference type="InterPro" id="IPR032807">
    <property type="entry name" value="GNVR"/>
</dbReference>
<evidence type="ECO:0000256" key="11">
    <source>
        <dbReference type="ARBA" id="ARBA00022840"/>
    </source>
</evidence>
<gene>
    <name evidence="21" type="ORF">CHU95_02165</name>
</gene>
<dbReference type="CDD" id="cd05387">
    <property type="entry name" value="BY-kinase"/>
    <property type="match status" value="1"/>
</dbReference>
<feature type="domain" description="Tyrosine-protein kinase G-rich" evidence="20">
    <location>
        <begin position="412"/>
        <end position="484"/>
    </location>
</feature>
<comment type="similarity">
    <text evidence="2">Belongs to the CpsD/CapB family.</text>
</comment>
<comment type="subcellular location">
    <subcellularLocation>
        <location evidence="1">Cell inner membrane</location>
        <topology evidence="1">Multi-pass membrane protein</topology>
    </subcellularLocation>
</comment>
<dbReference type="InterPro" id="IPR003856">
    <property type="entry name" value="LPS_length_determ_N"/>
</dbReference>
<evidence type="ECO:0000256" key="4">
    <source>
        <dbReference type="ARBA" id="ARBA00011903"/>
    </source>
</evidence>
<evidence type="ECO:0000313" key="22">
    <source>
        <dbReference type="Proteomes" id="UP000216998"/>
    </source>
</evidence>
<evidence type="ECO:0000256" key="14">
    <source>
        <dbReference type="ARBA" id="ARBA00023137"/>
    </source>
</evidence>
<evidence type="ECO:0000256" key="15">
    <source>
        <dbReference type="ARBA" id="ARBA00051245"/>
    </source>
</evidence>
<keyword evidence="13 17" id="KW-0472">Membrane</keyword>
<sequence>MTTSSGQPETFQVKNASEPVVDIRQLLRWAWRVIWSGKYMLLACWLLILAPTIFYLKQATVLYTSSAVIMIEAPEATDALSTRTDMRMRLSDSAVQTEVGVLTSRVLVERVVKRLKLDQDPEFNPKLREPSGFAVLIGYLNPMRWLSAIASPKVPGEGQVAATTVEALEKAAVVAQVSRKLEAKWQRRTFLIDISFTSENREKAALILNTLTEEYLLDRLEASFEDARRVSSWLEDRLQNLRQDVQMAETAVEQFRVRNNLQRSGEGQKTLTGQQLSELNTRLIIARTDLAQKQARLNQVRSLLLSSGNIESAYEVLQSPLIQRLREQEAILQREISEAIKTFGERHPRMVGYRADLAELQSKLRAETQRISDSIGNELEVASAGVRTLERELAALRSTVDNAGGAEIQLRELERQAEATRSLYEGFLQRFKKEAEAGSGGQRANARVISEAQMPRSPSAPRTAWTLSLVSVFALGFGLLLILVLDRLDNAIRSSDEAEDLTGLPTLSVVPLYRGKVDNMVAELADKPRSAIADAFRSLRVSLEAYADDEQTGGRVIAMTSSVPREGKTFASLCLATMVARSGQRTLLIDSDIHRPRMHVMLGRTNELGLVHVLDGSASLEDAVIRDIAPGLDFLPAGKLKAIAEEVRKEEAEAILQTLRGQYDRIVIDLPPVLAVSDARVLSSLADQVIYLIRWNSTPRDAVRIGVRLLRDMDVNLKGVIISQINQARHRQMAYGDYGTYYAQYGEYYTK</sequence>
<feature type="domain" description="Polysaccharide chain length determinant N-terminal" evidence="18">
    <location>
        <begin position="31"/>
        <end position="114"/>
    </location>
</feature>
<dbReference type="PANTHER" id="PTHR32309">
    <property type="entry name" value="TYROSINE-PROTEIN KINASE"/>
    <property type="match status" value="1"/>
</dbReference>
<evidence type="ECO:0000256" key="2">
    <source>
        <dbReference type="ARBA" id="ARBA00007316"/>
    </source>
</evidence>
<dbReference type="OrthoDB" id="230260at2"/>
<evidence type="ECO:0000259" key="20">
    <source>
        <dbReference type="Pfam" id="PF13807"/>
    </source>
</evidence>
<dbReference type="EC" id="2.7.10.2" evidence="4"/>
<keyword evidence="16" id="KW-0175">Coiled coil</keyword>
<keyword evidence="5" id="KW-1003">Cell membrane</keyword>
<evidence type="ECO:0000256" key="17">
    <source>
        <dbReference type="SAM" id="Phobius"/>
    </source>
</evidence>
<keyword evidence="12 17" id="KW-1133">Transmembrane helix</keyword>
<dbReference type="RefSeq" id="WP_094453280.1">
    <property type="nucleotide sequence ID" value="NZ_NOXU01000017.1"/>
</dbReference>
<evidence type="ECO:0000256" key="16">
    <source>
        <dbReference type="SAM" id="Coils"/>
    </source>
</evidence>
<feature type="transmembrane region" description="Helical" evidence="17">
    <location>
        <begin position="464"/>
        <end position="485"/>
    </location>
</feature>
<dbReference type="GO" id="GO:0004713">
    <property type="term" value="F:protein tyrosine kinase activity"/>
    <property type="evidence" value="ECO:0007669"/>
    <property type="project" value="TreeGrafter"/>
</dbReference>
<evidence type="ECO:0000259" key="19">
    <source>
        <dbReference type="Pfam" id="PF13614"/>
    </source>
</evidence>
<keyword evidence="9" id="KW-0547">Nucleotide-binding</keyword>
<evidence type="ECO:0000256" key="13">
    <source>
        <dbReference type="ARBA" id="ARBA00023136"/>
    </source>
</evidence>
<dbReference type="PANTHER" id="PTHR32309:SF13">
    <property type="entry name" value="FERRIC ENTEROBACTIN TRANSPORT PROTEIN FEPE"/>
    <property type="match status" value="1"/>
</dbReference>
<reference evidence="21 22" key="1">
    <citation type="submission" date="2017-07" db="EMBL/GenBank/DDBJ databases">
        <title>Niveispirillum cyanobacteriorum sp. nov., isolated from cyanobacterial aggregates in a eutrophic lake.</title>
        <authorList>
            <person name="Cai H."/>
        </authorList>
    </citation>
    <scope>NUCLEOTIDE SEQUENCE [LARGE SCALE GENOMIC DNA]</scope>
    <source>
        <strain evidence="22">TH1-14</strain>
    </source>
</reference>
<keyword evidence="6" id="KW-0997">Cell inner membrane</keyword>